<evidence type="ECO:0000256" key="4">
    <source>
        <dbReference type="SAM" id="MobiDB-lite"/>
    </source>
</evidence>
<feature type="compositionally biased region" description="Polar residues" evidence="4">
    <location>
        <begin position="166"/>
        <end position="206"/>
    </location>
</feature>
<organism evidence="6 7">
    <name type="scientific">Microbacterium suwonense</name>
    <dbReference type="NCBI Taxonomy" id="683047"/>
    <lineage>
        <taxon>Bacteria</taxon>
        <taxon>Bacillati</taxon>
        <taxon>Actinomycetota</taxon>
        <taxon>Actinomycetes</taxon>
        <taxon>Micrococcales</taxon>
        <taxon>Microbacteriaceae</taxon>
        <taxon>Microbacterium</taxon>
    </lineage>
</organism>
<evidence type="ECO:0000259" key="5">
    <source>
        <dbReference type="Pfam" id="PF24517"/>
    </source>
</evidence>
<dbReference type="NCBIfam" id="NF033679">
    <property type="entry name" value="DNRLRE_dom"/>
    <property type="match status" value="1"/>
</dbReference>
<dbReference type="Pfam" id="PF24517">
    <property type="entry name" value="CBM96"/>
    <property type="match status" value="1"/>
</dbReference>
<evidence type="ECO:0000256" key="1">
    <source>
        <dbReference type="ARBA" id="ARBA00004613"/>
    </source>
</evidence>
<evidence type="ECO:0000256" key="2">
    <source>
        <dbReference type="ARBA" id="ARBA00022525"/>
    </source>
</evidence>
<keyword evidence="7" id="KW-1185">Reference proteome</keyword>
<dbReference type="InterPro" id="IPR005197">
    <property type="entry name" value="Glyco_hydro_71"/>
</dbReference>
<keyword evidence="2" id="KW-0964">Secreted</keyword>
<dbReference type="Gene3D" id="3.20.20.80">
    <property type="entry name" value="Glycosidases"/>
    <property type="match status" value="1"/>
</dbReference>
<dbReference type="InterPro" id="IPR055372">
    <property type="entry name" value="CBM96"/>
</dbReference>
<dbReference type="Proteomes" id="UP001321543">
    <property type="component" value="Chromosome"/>
</dbReference>
<feature type="region of interest" description="Disordered" evidence="4">
    <location>
        <begin position="157"/>
        <end position="235"/>
    </location>
</feature>
<evidence type="ECO:0000256" key="3">
    <source>
        <dbReference type="ARBA" id="ARBA00022729"/>
    </source>
</evidence>
<name>A0ABM8FU93_9MICO</name>
<protein>
    <recommendedName>
        <fullName evidence="5">Carbohydrate-binding module family 96 domain-containing protein</fullName>
    </recommendedName>
</protein>
<dbReference type="EMBL" id="AP027728">
    <property type="protein sequence ID" value="BDZ39257.1"/>
    <property type="molecule type" value="Genomic_DNA"/>
</dbReference>
<sequence>MTLIPTESTWTTSRHATTTHSDLPYLSATSKQDRTYLKFDGSVLDGKKIVGAKLVLKVAMSAATKPGIVVHPAPINWDEKTLTHANRPADSNVALNTVAPQAHAKQAVTVPLTNLSTLDANGSFAVRLQYSQPYVGTTYVGAGAKAPRLVVTVQQGASETEAAQKPQPTQESAQQATRPPQKPQSSDQKAGQNEKPTAEPTAQPSRAPQEPQKPQAAAPVEQQQSASQPPVASTSQSAKKVFAHYFPPYPLSLDNKPADSDYYARNYLTVNGEGGVHAAYGGLLRDRPLPVGKSTSATWQVDNLRTEIRQAKTAGIDGFVVDIMGVSGLNWNTTVKLFTAAELEKDFAVVPMVDGTAGISRLAPAQVAAAIAPLFKSPAAMKIGPDFLLSSFKAEGPGVSWWKQIIDLLETKYGVPVSFQAVFLNSNDANMAAFAPIADSFGNWGARSPQAINNLPVYENQADKYGKQWMEPVAPQDMRPRSGVYAEAGNTAALRAGWTKAIREDADFVQMVSWNDYSESTQFAPSVAHGSTFLQISRYYADWFHTGKAPRITEDQLYVTHRVQFADAKPAVGTKLVTPTLSGSKGEVRDTVEALVFLTAPATVQVTVGGTTSTFSAQAGVSAFTVPLKVGTVQAKIVRAGADVKTAVSPHKVVAAPQVQDLQYYAVTGR</sequence>
<evidence type="ECO:0000313" key="6">
    <source>
        <dbReference type="EMBL" id="BDZ39257.1"/>
    </source>
</evidence>
<comment type="subcellular location">
    <subcellularLocation>
        <location evidence="1">Secreted</location>
    </subcellularLocation>
</comment>
<dbReference type="CDD" id="cd11577">
    <property type="entry name" value="GH71"/>
    <property type="match status" value="1"/>
</dbReference>
<accession>A0ABM8FU93</accession>
<feature type="domain" description="Carbohydrate-binding module family 96" evidence="5">
    <location>
        <begin position="2"/>
        <end position="128"/>
    </location>
</feature>
<proteinExistence type="predicted"/>
<feature type="compositionally biased region" description="Low complexity" evidence="4">
    <location>
        <begin position="207"/>
        <end position="235"/>
    </location>
</feature>
<evidence type="ECO:0000313" key="7">
    <source>
        <dbReference type="Proteomes" id="UP001321543"/>
    </source>
</evidence>
<keyword evidence="3" id="KW-0732">Signal</keyword>
<dbReference type="Pfam" id="PF03659">
    <property type="entry name" value="Glyco_hydro_71"/>
    <property type="match status" value="1"/>
</dbReference>
<gene>
    <name evidence="6" type="ORF">GCM10025863_18710</name>
</gene>
<reference evidence="7" key="1">
    <citation type="journal article" date="2019" name="Int. J. Syst. Evol. Microbiol.">
        <title>The Global Catalogue of Microorganisms (GCM) 10K type strain sequencing project: providing services to taxonomists for standard genome sequencing and annotation.</title>
        <authorList>
            <consortium name="The Broad Institute Genomics Platform"/>
            <consortium name="The Broad Institute Genome Sequencing Center for Infectious Disease"/>
            <person name="Wu L."/>
            <person name="Ma J."/>
        </authorList>
    </citation>
    <scope>NUCLEOTIDE SEQUENCE [LARGE SCALE GENOMIC DNA]</scope>
    <source>
        <strain evidence="7">NBRC 106310</strain>
    </source>
</reference>